<feature type="domain" description="Rab-GAP TBC" evidence="3">
    <location>
        <begin position="103"/>
        <end position="419"/>
    </location>
</feature>
<feature type="coiled-coil region" evidence="1">
    <location>
        <begin position="1077"/>
        <end position="1132"/>
    </location>
</feature>
<evidence type="ECO:0000313" key="5">
    <source>
        <dbReference type="Proteomes" id="UP001244341"/>
    </source>
</evidence>
<name>A0ABY8UUY9_TETOB</name>
<dbReference type="Proteomes" id="UP001244341">
    <property type="component" value="Chromosome 17b"/>
</dbReference>
<feature type="compositionally biased region" description="Low complexity" evidence="2">
    <location>
        <begin position="277"/>
        <end position="294"/>
    </location>
</feature>
<sequence>MDPTPPLRDNYGLEVNRDYADLLQTYTPLWISDAVRNTAKWRTYLQTAAEQLGILEAAATADLNLHDASCSKLIASVLREVLLLGERHAPDLFESLVELVADGVPNDLRPHVWPALLGARKHCPAGHYSRLVALHQQLSSTLIDSSSSNAGAAAPTPAAAAGDGVPAAAGLQDSAQATSSTAAAAAAAAEALGVSGESLLLWRCHAKTWRLQIDKDCHRTFPGHDWLSGPEGQAALRRLLSCFCLAAPQLGYCQGMNFVAGALLLVLTGGGRQQQQQQQCASSSSAAAHTQADAVEPARPPRASASSSRSSSGGADDSAAAGAAAGLEGPESLAFGCLLAFAEHVLPGYYSPAMVAPQVDQRVLGHLLRERLRHLTNHLSSLGVEPTQPLPGWLLAGWASSGMPFETVARLWDAAFLERSPVPLIRACLGLYHLFGVALLSSQDVIDASLLLQAMPARAFDGDTLLLVAGAAYGDLDADALQALQHCFRAEVVAELEAAAAATAARRQQQQQQQQQKTAAEQLGILEAAATADLNLHDASCSKLIASVLREVLLLGERHAPDLFESLVELVADGVPNDLRPHVWPALLGARKHCPAGHYSRLVALHQQLSSTLTDSSSSNAGAAASTPAAAAGDGVPAAAGLQDSAQATSSTAAAAAAAAAEALGVSGESLLLWRCHAKTWRLQIDKDCHRTFPGHDWLSGPEGQAALRRLLSCFCLAAPQLGYCQGMNFVAGALLLVLTGGGRQQQQQQQCASSSSAAAHTQADAVEPARPPRASASSSRSSSGGADDSAAAAAAAAAAGLEGPESLAFGCLLAIAEHVLPGYYSPAMVAPQVCERVRCKDGATGNLVCEGVRFEVLGVMLAIAEHVLPGYYSPAMVAPQVDQRVLGHLLREHLPHLTDHLSSLGVEPTQPLPGWLLAGWASSGMPFETVARLWDAAFLERSPAPLIRACLGLYHLFGGALLSSQDVIDASLLLQAMPALAFDGDTLLLVAGAAYGDLDADALQQRQQQDMADLCEQYGLQAVQDAYVAAARAAAAAAADQPPQQQQQQQQQQCCQAAAQLLKRYEGVIDMSLTCAEGLLAALAAKEGAAAALEQQLARSMARLAAQDAEAASKDELIEQLQAQLRAAAAASGGGSSSSPQRQAAGFSRLGSFGKQASPAAAAAAAGSYSSSAGGTSGASAAANAAAAAATSGQRGAAADSGGEDVE</sequence>
<evidence type="ECO:0000256" key="1">
    <source>
        <dbReference type="SAM" id="Coils"/>
    </source>
</evidence>
<dbReference type="PROSITE" id="PS50086">
    <property type="entry name" value="TBC_RABGAP"/>
    <property type="match status" value="2"/>
</dbReference>
<gene>
    <name evidence="4" type="ORF">OEZ85_013718</name>
</gene>
<proteinExistence type="predicted"/>
<dbReference type="InterPro" id="IPR035969">
    <property type="entry name" value="Rab-GAP_TBC_sf"/>
</dbReference>
<dbReference type="SUPFAM" id="SSF47923">
    <property type="entry name" value="Ypt/Rab-GAP domain of gyp1p"/>
    <property type="match status" value="4"/>
</dbReference>
<accession>A0ABY8UUY9</accession>
<evidence type="ECO:0000313" key="4">
    <source>
        <dbReference type="EMBL" id="WIA24121.1"/>
    </source>
</evidence>
<protein>
    <recommendedName>
        <fullName evidence="3">Rab-GAP TBC domain-containing protein</fullName>
    </recommendedName>
</protein>
<dbReference type="PANTHER" id="PTHR47219">
    <property type="entry name" value="RAB GTPASE-ACTIVATING PROTEIN 1-LIKE"/>
    <property type="match status" value="1"/>
</dbReference>
<dbReference type="InterPro" id="IPR050302">
    <property type="entry name" value="Rab_GAP_TBC_domain"/>
</dbReference>
<keyword evidence="1" id="KW-0175">Coiled coil</keyword>
<dbReference type="SMART" id="SM00164">
    <property type="entry name" value="TBC"/>
    <property type="match status" value="2"/>
</dbReference>
<feature type="region of interest" description="Disordered" evidence="2">
    <location>
        <begin position="1184"/>
        <end position="1208"/>
    </location>
</feature>
<feature type="compositionally biased region" description="Low complexity" evidence="2">
    <location>
        <begin position="1184"/>
        <end position="1200"/>
    </location>
</feature>
<dbReference type="PANTHER" id="PTHR47219:SF20">
    <property type="entry name" value="TBC1 DOMAIN FAMILY MEMBER 2B"/>
    <property type="match status" value="1"/>
</dbReference>
<dbReference type="Gene3D" id="1.10.8.270">
    <property type="entry name" value="putative rabgap domain of human tbc1 domain family member 14 like domains"/>
    <property type="match status" value="2"/>
</dbReference>
<dbReference type="EMBL" id="CP126224">
    <property type="protein sequence ID" value="WIA24121.1"/>
    <property type="molecule type" value="Genomic_DNA"/>
</dbReference>
<feature type="domain" description="Rab-GAP TBC" evidence="3">
    <location>
        <begin position="574"/>
        <end position="942"/>
    </location>
</feature>
<feature type="compositionally biased region" description="Low complexity" evidence="2">
    <location>
        <begin position="773"/>
        <end position="786"/>
    </location>
</feature>
<dbReference type="Gene3D" id="1.10.472.80">
    <property type="entry name" value="Ypt/Rab-GAP domain of gyp1p, domain 3"/>
    <property type="match status" value="2"/>
</dbReference>
<reference evidence="4 5" key="1">
    <citation type="submission" date="2023-05" db="EMBL/GenBank/DDBJ databases">
        <title>A 100% complete, gapless, phased diploid assembly of the Scenedesmus obliquus UTEX 3031 genome.</title>
        <authorList>
            <person name="Biondi T.C."/>
            <person name="Hanschen E.R."/>
            <person name="Kwon T."/>
            <person name="Eng W."/>
            <person name="Kruse C.P.S."/>
            <person name="Koehler S.I."/>
            <person name="Kunde Y."/>
            <person name="Gleasner C.D."/>
            <person name="You Mak K.T."/>
            <person name="Polle J."/>
            <person name="Hovde B.T."/>
            <person name="Starkenburg S.R."/>
        </authorList>
    </citation>
    <scope>NUCLEOTIDE SEQUENCE [LARGE SCALE GENOMIC DNA]</scope>
    <source>
        <strain evidence="4 5">DOE0152z</strain>
    </source>
</reference>
<feature type="region of interest" description="Disordered" evidence="2">
    <location>
        <begin position="277"/>
        <end position="323"/>
    </location>
</feature>
<dbReference type="Pfam" id="PF00566">
    <property type="entry name" value="RabGAP-TBC"/>
    <property type="match status" value="3"/>
</dbReference>
<evidence type="ECO:0000259" key="3">
    <source>
        <dbReference type="PROSITE" id="PS50086"/>
    </source>
</evidence>
<evidence type="ECO:0000256" key="2">
    <source>
        <dbReference type="SAM" id="MobiDB-lite"/>
    </source>
</evidence>
<dbReference type="InterPro" id="IPR000195">
    <property type="entry name" value="Rab-GAP-TBC_dom"/>
</dbReference>
<organism evidence="4 5">
    <name type="scientific">Tetradesmus obliquus</name>
    <name type="common">Green alga</name>
    <name type="synonym">Acutodesmus obliquus</name>
    <dbReference type="NCBI Taxonomy" id="3088"/>
    <lineage>
        <taxon>Eukaryota</taxon>
        <taxon>Viridiplantae</taxon>
        <taxon>Chlorophyta</taxon>
        <taxon>core chlorophytes</taxon>
        <taxon>Chlorophyceae</taxon>
        <taxon>CS clade</taxon>
        <taxon>Sphaeropleales</taxon>
        <taxon>Scenedesmaceae</taxon>
        <taxon>Tetradesmus</taxon>
    </lineage>
</organism>
<feature type="compositionally biased region" description="Low complexity" evidence="2">
    <location>
        <begin position="301"/>
        <end position="323"/>
    </location>
</feature>
<keyword evidence="5" id="KW-1185">Reference proteome</keyword>
<feature type="region of interest" description="Disordered" evidence="2">
    <location>
        <begin position="763"/>
        <end position="786"/>
    </location>
</feature>